<name>A0AAE1KXI6_PETCI</name>
<protein>
    <submittedName>
        <fullName evidence="2">Uncharacterized protein</fullName>
    </submittedName>
</protein>
<comment type="caution">
    <text evidence="2">The sequence shown here is derived from an EMBL/GenBank/DDBJ whole genome shotgun (WGS) entry which is preliminary data.</text>
</comment>
<keyword evidence="1" id="KW-0238">DNA-binding</keyword>
<dbReference type="EMBL" id="JAWQEG010000504">
    <property type="protein sequence ID" value="KAK3889101.1"/>
    <property type="molecule type" value="Genomic_DNA"/>
</dbReference>
<evidence type="ECO:0000313" key="3">
    <source>
        <dbReference type="Proteomes" id="UP001286313"/>
    </source>
</evidence>
<reference evidence="2" key="1">
    <citation type="submission" date="2023-10" db="EMBL/GenBank/DDBJ databases">
        <title>Genome assemblies of two species of porcelain crab, Petrolisthes cinctipes and Petrolisthes manimaculis (Anomura: Porcellanidae).</title>
        <authorList>
            <person name="Angst P."/>
        </authorList>
    </citation>
    <scope>NUCLEOTIDE SEQUENCE</scope>
    <source>
        <strain evidence="2">PB745_01</strain>
        <tissue evidence="2">Gill</tissue>
    </source>
</reference>
<dbReference type="Gene3D" id="1.10.150.130">
    <property type="match status" value="1"/>
</dbReference>
<keyword evidence="3" id="KW-1185">Reference proteome</keyword>
<organism evidence="2 3">
    <name type="scientific">Petrolisthes cinctipes</name>
    <name type="common">Flat porcelain crab</name>
    <dbReference type="NCBI Taxonomy" id="88211"/>
    <lineage>
        <taxon>Eukaryota</taxon>
        <taxon>Metazoa</taxon>
        <taxon>Ecdysozoa</taxon>
        <taxon>Arthropoda</taxon>
        <taxon>Crustacea</taxon>
        <taxon>Multicrustacea</taxon>
        <taxon>Malacostraca</taxon>
        <taxon>Eumalacostraca</taxon>
        <taxon>Eucarida</taxon>
        <taxon>Decapoda</taxon>
        <taxon>Pleocyemata</taxon>
        <taxon>Anomura</taxon>
        <taxon>Galatheoidea</taxon>
        <taxon>Porcellanidae</taxon>
        <taxon>Petrolisthes</taxon>
    </lineage>
</organism>
<dbReference type="AlphaFoldDB" id="A0AAE1KXI6"/>
<dbReference type="GO" id="GO:0003677">
    <property type="term" value="F:DNA binding"/>
    <property type="evidence" value="ECO:0007669"/>
    <property type="project" value="UniProtKB-KW"/>
</dbReference>
<dbReference type="CDD" id="cd09275">
    <property type="entry name" value="RNase_HI_RT_DIRS1"/>
    <property type="match status" value="1"/>
</dbReference>
<evidence type="ECO:0000256" key="1">
    <source>
        <dbReference type="ARBA" id="ARBA00023125"/>
    </source>
</evidence>
<evidence type="ECO:0000313" key="2">
    <source>
        <dbReference type="EMBL" id="KAK3889101.1"/>
    </source>
</evidence>
<dbReference type="Proteomes" id="UP001286313">
    <property type="component" value="Unassembled WGS sequence"/>
</dbReference>
<gene>
    <name evidence="2" type="ORF">Pcinc_006844</name>
</gene>
<accession>A0AAE1KXI6</accession>
<proteinExistence type="predicted"/>
<dbReference type="InterPro" id="IPR010998">
    <property type="entry name" value="Integrase_recombinase_N"/>
</dbReference>
<sequence>MNSQEVSQARLALCRHTLIPTKKEHHLRLQEMRTLMMSFHSSSSKSAFHINAKELLVALMFLQRFPTIQNTPILFRMDTQVAVQCIRRQMSSHSPLLMSITEELFILAAARQLHLNASYLLGRDNVWADALSRQQALDSSIRQYQSCWKTFQSFLQEEGIQEISQDVVLRFLCHLFHDKNRTLSAIRTHKAALKAPLFYGCNLTSDTRCWTGYTTASSYNDLHAVNLDNSGLSKLLYSLAPPQFPVSPPKDQLFRKALFLTALASGMRASQLHALSRHTAWVIESANPGKCPKGQDVRKMAASLLFLCSHSLDTTRQGGQWSSTSTFIRRYLATQVDGVPCVAMESMP</sequence>